<dbReference type="PROSITE" id="PS50222">
    <property type="entry name" value="EF_HAND_2"/>
    <property type="match status" value="1"/>
</dbReference>
<evidence type="ECO:0000313" key="4">
    <source>
        <dbReference type="Proteomes" id="UP000554520"/>
    </source>
</evidence>
<keyword evidence="1" id="KW-0732">Signal</keyword>
<feature type="chain" id="PRO_5032966389" description="EF-hand domain-containing protein" evidence="1">
    <location>
        <begin position="23"/>
        <end position="143"/>
    </location>
</feature>
<protein>
    <recommendedName>
        <fullName evidence="2">EF-hand domain-containing protein</fullName>
    </recommendedName>
</protein>
<dbReference type="AlphaFoldDB" id="A0A839UGZ6"/>
<name>A0A839UGZ6_9HYPH</name>
<comment type="caution">
    <text evidence="3">The sequence shown here is derived from an EMBL/GenBank/DDBJ whole genome shotgun (WGS) entry which is preliminary data.</text>
</comment>
<dbReference type="Proteomes" id="UP000554520">
    <property type="component" value="Unassembled WGS sequence"/>
</dbReference>
<accession>A0A839UGZ6</accession>
<dbReference type="InterPro" id="IPR018247">
    <property type="entry name" value="EF_Hand_1_Ca_BS"/>
</dbReference>
<dbReference type="SUPFAM" id="SSF47473">
    <property type="entry name" value="EF-hand"/>
    <property type="match status" value="1"/>
</dbReference>
<feature type="signal peptide" evidence="1">
    <location>
        <begin position="1"/>
        <end position="22"/>
    </location>
</feature>
<evidence type="ECO:0000259" key="2">
    <source>
        <dbReference type="PROSITE" id="PS50222"/>
    </source>
</evidence>
<dbReference type="GO" id="GO:0005509">
    <property type="term" value="F:calcium ion binding"/>
    <property type="evidence" value="ECO:0007669"/>
    <property type="project" value="InterPro"/>
</dbReference>
<evidence type="ECO:0000256" key="1">
    <source>
        <dbReference type="SAM" id="SignalP"/>
    </source>
</evidence>
<gene>
    <name evidence="3" type="ORF">FHS21_006304</name>
</gene>
<feature type="domain" description="EF-hand" evidence="2">
    <location>
        <begin position="47"/>
        <end position="82"/>
    </location>
</feature>
<reference evidence="3 4" key="1">
    <citation type="submission" date="2020-08" db="EMBL/GenBank/DDBJ databases">
        <title>Genomic Encyclopedia of Type Strains, Phase III (KMG-III): the genomes of soil and plant-associated and newly described type strains.</title>
        <authorList>
            <person name="Whitman W."/>
        </authorList>
    </citation>
    <scope>NUCLEOTIDE SEQUENCE [LARGE SCALE GENOMIC DNA]</scope>
    <source>
        <strain evidence="3 4">CECT 7015</strain>
    </source>
</reference>
<dbReference type="EMBL" id="JACHXN010000046">
    <property type="protein sequence ID" value="MBB3149847.1"/>
    <property type="molecule type" value="Genomic_DNA"/>
</dbReference>
<dbReference type="InterPro" id="IPR002048">
    <property type="entry name" value="EF_hand_dom"/>
</dbReference>
<proteinExistence type="predicted"/>
<evidence type="ECO:0000313" key="3">
    <source>
        <dbReference type="EMBL" id="MBB3149847.1"/>
    </source>
</evidence>
<dbReference type="PROSITE" id="PS00018">
    <property type="entry name" value="EF_HAND_1"/>
    <property type="match status" value="1"/>
</dbReference>
<dbReference type="InterPro" id="IPR011992">
    <property type="entry name" value="EF-hand-dom_pair"/>
</dbReference>
<keyword evidence="4" id="KW-1185">Reference proteome</keyword>
<dbReference type="Pfam" id="PF13202">
    <property type="entry name" value="EF-hand_5"/>
    <property type="match status" value="2"/>
</dbReference>
<dbReference type="RefSeq" id="WP_183665720.1">
    <property type="nucleotide sequence ID" value="NZ_JACHXN010000046.1"/>
</dbReference>
<organism evidence="3 4">
    <name type="scientific">Phyllobacterium trifolii</name>
    <dbReference type="NCBI Taxonomy" id="300193"/>
    <lineage>
        <taxon>Bacteria</taxon>
        <taxon>Pseudomonadati</taxon>
        <taxon>Pseudomonadota</taxon>
        <taxon>Alphaproteobacteria</taxon>
        <taxon>Hyphomicrobiales</taxon>
        <taxon>Phyllobacteriaceae</taxon>
        <taxon>Phyllobacterium</taxon>
    </lineage>
</organism>
<sequence>MTQRSYALIAALMAALSRPAFSAEAQTSSPILQRLDQNKDSAVSRDEILAARAKLFARLDINGDGAIDEDETERLRDTIMDHAMAMQALLGNQMHRLDTSGDGNVSADEFRARTPLFDLADRDGDEKLSDGEFLVIRGILFNH</sequence>
<dbReference type="Gene3D" id="1.10.238.10">
    <property type="entry name" value="EF-hand"/>
    <property type="match status" value="1"/>
</dbReference>